<dbReference type="RefSeq" id="WP_092495781.1">
    <property type="nucleotide sequence ID" value="NZ_FOFG01000003.1"/>
</dbReference>
<feature type="chain" id="PRO_5011732296" evidence="4">
    <location>
        <begin position="27"/>
        <end position="422"/>
    </location>
</feature>
<dbReference type="STRING" id="1855383.SAMN05216548_103176"/>
<dbReference type="Pfam" id="PF01547">
    <property type="entry name" value="SBP_bac_1"/>
    <property type="match status" value="1"/>
</dbReference>
<evidence type="ECO:0000313" key="6">
    <source>
        <dbReference type="Proteomes" id="UP000199647"/>
    </source>
</evidence>
<evidence type="ECO:0000256" key="1">
    <source>
        <dbReference type="ARBA" id="ARBA00004418"/>
    </source>
</evidence>
<name>A0A1H9EHL3_9HYPH</name>
<dbReference type="Gene3D" id="3.40.190.10">
    <property type="entry name" value="Periplasmic binding protein-like II"/>
    <property type="match status" value="1"/>
</dbReference>
<reference evidence="5 6" key="1">
    <citation type="submission" date="2016-10" db="EMBL/GenBank/DDBJ databases">
        <authorList>
            <person name="de Groot N.N."/>
        </authorList>
    </citation>
    <scope>NUCLEOTIDE SEQUENCE [LARGE SCALE GENOMIC DNA]</scope>
    <source>
        <strain evidence="5 6">A52C2</strain>
    </source>
</reference>
<keyword evidence="4" id="KW-0732">Signal</keyword>
<dbReference type="SUPFAM" id="SSF53850">
    <property type="entry name" value="Periplasmic binding protein-like II"/>
    <property type="match status" value="1"/>
</dbReference>
<protein>
    <submittedName>
        <fullName evidence="5">Carbohydrate ABC transporter substrate-binding protein, CUT1 family</fullName>
    </submittedName>
</protein>
<comment type="subcellular location">
    <subcellularLocation>
        <location evidence="1">Periplasm</location>
    </subcellularLocation>
</comment>
<dbReference type="CDD" id="cd13585">
    <property type="entry name" value="PBP2_TMBP_like"/>
    <property type="match status" value="1"/>
</dbReference>
<comment type="similarity">
    <text evidence="2">Belongs to the bacterial solute-binding protein 1 family.</text>
</comment>
<evidence type="ECO:0000256" key="2">
    <source>
        <dbReference type="ARBA" id="ARBA00008520"/>
    </source>
</evidence>
<dbReference type="AlphaFoldDB" id="A0A1H9EHL3"/>
<evidence type="ECO:0000256" key="4">
    <source>
        <dbReference type="SAM" id="SignalP"/>
    </source>
</evidence>
<dbReference type="InterPro" id="IPR050490">
    <property type="entry name" value="Bact_solute-bd_prot1"/>
</dbReference>
<dbReference type="PANTHER" id="PTHR43649:SF12">
    <property type="entry name" value="DIACETYLCHITOBIOSE BINDING PROTEIN DASA"/>
    <property type="match status" value="1"/>
</dbReference>
<gene>
    <name evidence="5" type="ORF">SAMN05216548_103176</name>
</gene>
<evidence type="ECO:0000256" key="3">
    <source>
        <dbReference type="ARBA" id="ARBA00022764"/>
    </source>
</evidence>
<dbReference type="EMBL" id="FOFG01000003">
    <property type="protein sequence ID" value="SEQ25149.1"/>
    <property type="molecule type" value="Genomic_DNA"/>
</dbReference>
<dbReference type="Proteomes" id="UP000199647">
    <property type="component" value="Unassembled WGS sequence"/>
</dbReference>
<feature type="signal peptide" evidence="4">
    <location>
        <begin position="1"/>
        <end position="26"/>
    </location>
</feature>
<evidence type="ECO:0000313" key="5">
    <source>
        <dbReference type="EMBL" id="SEQ25149.1"/>
    </source>
</evidence>
<dbReference type="InterPro" id="IPR006059">
    <property type="entry name" value="SBP"/>
</dbReference>
<keyword evidence="6" id="KW-1185">Reference proteome</keyword>
<accession>A0A1H9EHL3</accession>
<dbReference type="PANTHER" id="PTHR43649">
    <property type="entry name" value="ARABINOSE-BINDING PROTEIN-RELATED"/>
    <property type="match status" value="1"/>
</dbReference>
<proteinExistence type="inferred from homology"/>
<organism evidence="5 6">
    <name type="scientific">Faunimonas pinastri</name>
    <dbReference type="NCBI Taxonomy" id="1855383"/>
    <lineage>
        <taxon>Bacteria</taxon>
        <taxon>Pseudomonadati</taxon>
        <taxon>Pseudomonadota</taxon>
        <taxon>Alphaproteobacteria</taxon>
        <taxon>Hyphomicrobiales</taxon>
        <taxon>Afifellaceae</taxon>
        <taxon>Faunimonas</taxon>
    </lineage>
</organism>
<keyword evidence="3" id="KW-0574">Periplasm</keyword>
<sequence>MKLRKLALAGMTALALAGVAATSAFADTTLKFVSWQKDEPGYRDWWASVISAFEKQHPGVKIEWTKVERGAYSDTMTTLFAGGTPPDIVHLASFEYQKFADNGWLEDLGPYIEKSKLNLQGWAGQETCNWKGQTDCIMMLYTGFVFGYNEDLLNKAGAKVPTNYQEFLDAARKTTRDVNGDGIPDQFGTGHETKGGGGQYLTEMMNYTLDAGAQFTDQNGKVTIDTPQMVEGLTRWKTIVKDGLTPRDLTSADTRQLFADGRIAMKLDGPQLYPIVQKGKARDQIKFGKDPFTPPMGGSSNVLAIAAEIPDDHKQLVWDFIQIATSDPFQSSFAAMTTSPAPDPRADIAEARKKVADFDTIVEAARSASAAHVDRLPKGLEIQFNEFATMMMNEAKRMIINDLDPKDVAKTMQAKAEAIQNQ</sequence>
<dbReference type="GO" id="GO:0042597">
    <property type="term" value="C:periplasmic space"/>
    <property type="evidence" value="ECO:0007669"/>
    <property type="project" value="UniProtKB-SubCell"/>
</dbReference>
<dbReference type="OrthoDB" id="9770625at2"/>